<organism evidence="1">
    <name type="scientific">Arundo donax</name>
    <name type="common">Giant reed</name>
    <name type="synonym">Donax arundinaceus</name>
    <dbReference type="NCBI Taxonomy" id="35708"/>
    <lineage>
        <taxon>Eukaryota</taxon>
        <taxon>Viridiplantae</taxon>
        <taxon>Streptophyta</taxon>
        <taxon>Embryophyta</taxon>
        <taxon>Tracheophyta</taxon>
        <taxon>Spermatophyta</taxon>
        <taxon>Magnoliopsida</taxon>
        <taxon>Liliopsida</taxon>
        <taxon>Poales</taxon>
        <taxon>Poaceae</taxon>
        <taxon>PACMAD clade</taxon>
        <taxon>Arundinoideae</taxon>
        <taxon>Arundineae</taxon>
        <taxon>Arundo</taxon>
    </lineage>
</organism>
<accession>A0A0A8YG40</accession>
<name>A0A0A8YG40_ARUDO</name>
<protein>
    <submittedName>
        <fullName evidence="1">Uncharacterized protein</fullName>
    </submittedName>
</protein>
<evidence type="ECO:0000313" key="1">
    <source>
        <dbReference type="EMBL" id="JAD24753.1"/>
    </source>
</evidence>
<reference evidence="1" key="2">
    <citation type="journal article" date="2015" name="Data Brief">
        <title>Shoot transcriptome of the giant reed, Arundo donax.</title>
        <authorList>
            <person name="Barrero R.A."/>
            <person name="Guerrero F.D."/>
            <person name="Moolhuijzen P."/>
            <person name="Goolsby J.A."/>
            <person name="Tidwell J."/>
            <person name="Bellgard S.E."/>
            <person name="Bellgard M.I."/>
        </authorList>
    </citation>
    <scope>NUCLEOTIDE SEQUENCE</scope>
    <source>
        <tissue evidence="1">Shoot tissue taken approximately 20 cm above the soil surface</tissue>
    </source>
</reference>
<dbReference type="AlphaFoldDB" id="A0A0A8YG40"/>
<dbReference type="EMBL" id="GBRH01273142">
    <property type="protein sequence ID" value="JAD24753.1"/>
    <property type="molecule type" value="Transcribed_RNA"/>
</dbReference>
<reference evidence="1" key="1">
    <citation type="submission" date="2014-09" db="EMBL/GenBank/DDBJ databases">
        <authorList>
            <person name="Magalhaes I.L.F."/>
            <person name="Oliveira U."/>
            <person name="Santos F.R."/>
            <person name="Vidigal T.H.D.A."/>
            <person name="Brescovit A.D."/>
            <person name="Santos A.J."/>
        </authorList>
    </citation>
    <scope>NUCLEOTIDE SEQUENCE</scope>
    <source>
        <tissue evidence="1">Shoot tissue taken approximately 20 cm above the soil surface</tissue>
    </source>
</reference>
<proteinExistence type="predicted"/>
<sequence>MSELYLFIPFKIGRILTLTSIRRFTKFRSTSAISFTIFMLIWCLS</sequence>